<organism evidence="3 4">
    <name type="scientific">Archangium gephyra</name>
    <dbReference type="NCBI Taxonomy" id="48"/>
    <lineage>
        <taxon>Bacteria</taxon>
        <taxon>Pseudomonadati</taxon>
        <taxon>Myxococcota</taxon>
        <taxon>Myxococcia</taxon>
        <taxon>Myxococcales</taxon>
        <taxon>Cystobacterineae</taxon>
        <taxon>Archangiaceae</taxon>
        <taxon>Archangium</taxon>
    </lineage>
</organism>
<name>A0A2W5SYP3_9BACT</name>
<proteinExistence type="predicted"/>
<dbReference type="EMBL" id="QFQP01000027">
    <property type="protein sequence ID" value="PZR08090.1"/>
    <property type="molecule type" value="Genomic_DNA"/>
</dbReference>
<protein>
    <submittedName>
        <fullName evidence="3">Dienelactone hydrolase</fullName>
    </submittedName>
</protein>
<evidence type="ECO:0000256" key="1">
    <source>
        <dbReference type="SAM" id="SignalP"/>
    </source>
</evidence>
<evidence type="ECO:0000313" key="4">
    <source>
        <dbReference type="Proteomes" id="UP000249061"/>
    </source>
</evidence>
<dbReference type="GO" id="GO:0016787">
    <property type="term" value="F:hydrolase activity"/>
    <property type="evidence" value="ECO:0007669"/>
    <property type="project" value="UniProtKB-KW"/>
</dbReference>
<dbReference type="InterPro" id="IPR002925">
    <property type="entry name" value="Dienelactn_hydro"/>
</dbReference>
<dbReference type="SUPFAM" id="SSF53474">
    <property type="entry name" value="alpha/beta-Hydrolases"/>
    <property type="match status" value="1"/>
</dbReference>
<dbReference type="Gene3D" id="3.40.50.1820">
    <property type="entry name" value="alpha/beta hydrolase"/>
    <property type="match status" value="1"/>
</dbReference>
<evidence type="ECO:0000259" key="2">
    <source>
        <dbReference type="Pfam" id="PF01738"/>
    </source>
</evidence>
<dbReference type="Pfam" id="PF01738">
    <property type="entry name" value="DLH"/>
    <property type="match status" value="1"/>
</dbReference>
<feature type="chain" id="PRO_5016049567" evidence="1">
    <location>
        <begin position="17"/>
        <end position="255"/>
    </location>
</feature>
<keyword evidence="1" id="KW-0732">Signal</keyword>
<dbReference type="AlphaFoldDB" id="A0A2W5SYP3"/>
<dbReference type="PANTHER" id="PTHR22946">
    <property type="entry name" value="DIENELACTONE HYDROLASE DOMAIN-CONTAINING PROTEIN-RELATED"/>
    <property type="match status" value="1"/>
</dbReference>
<reference evidence="3 4" key="1">
    <citation type="submission" date="2017-08" db="EMBL/GenBank/DDBJ databases">
        <title>Infants hospitalized years apart are colonized by the same room-sourced microbial strains.</title>
        <authorList>
            <person name="Brooks B."/>
            <person name="Olm M.R."/>
            <person name="Firek B.A."/>
            <person name="Baker R."/>
            <person name="Thomas B.C."/>
            <person name="Morowitz M.J."/>
            <person name="Banfield J.F."/>
        </authorList>
    </citation>
    <scope>NUCLEOTIDE SEQUENCE [LARGE SCALE GENOMIC DNA]</scope>
    <source>
        <strain evidence="3">S2_003_000_R2_14</strain>
    </source>
</reference>
<accession>A0A2W5SYP3</accession>
<feature type="domain" description="Dienelactone hydrolase" evidence="2">
    <location>
        <begin position="41"/>
        <end position="253"/>
    </location>
</feature>
<keyword evidence="3" id="KW-0378">Hydrolase</keyword>
<evidence type="ECO:0000313" key="3">
    <source>
        <dbReference type="EMBL" id="PZR08090.1"/>
    </source>
</evidence>
<gene>
    <name evidence="3" type="ORF">DI536_26005</name>
</gene>
<dbReference type="Proteomes" id="UP000249061">
    <property type="component" value="Unassembled WGS sequence"/>
</dbReference>
<dbReference type="InterPro" id="IPR050261">
    <property type="entry name" value="FrsA_esterase"/>
</dbReference>
<dbReference type="PANTHER" id="PTHR22946:SF4">
    <property type="entry name" value="ESTERASE FRSA"/>
    <property type="match status" value="1"/>
</dbReference>
<dbReference type="InterPro" id="IPR029058">
    <property type="entry name" value="AB_hydrolase_fold"/>
</dbReference>
<feature type="signal peptide" evidence="1">
    <location>
        <begin position="1"/>
        <end position="16"/>
    </location>
</feature>
<comment type="caution">
    <text evidence="3">The sequence shown here is derived from an EMBL/GenBank/DDBJ whole genome shotgun (WGS) entry which is preliminary data.</text>
</comment>
<sequence length="255" mass="27081">MKTTLLAALLATSASAAVVQKKVAYELDGAKYESVLVFDDASKDKKPGVLLVPNWLGINEANLKQAELVASRGYVVFVADVFGLTGRPADMAAAGKVSGALKENRPLLRKRVTRAFDVFRAQKNLPVADKQYAAIGFCFGGTTALELARTGAPLAAVVSFHGGLGSPTPADAKNIKGKVLALHGADDPYVPAEEVASFESEMRAAKVDWQLVAFGNTVHSFTDVDAKQAGQADYNPTSAKRAYSLMDALFAEVFR</sequence>